<name>A0A835LSU1_9MAGN</name>
<dbReference type="OrthoDB" id="21449at2759"/>
<feature type="region of interest" description="Disordered" evidence="1">
    <location>
        <begin position="142"/>
        <end position="176"/>
    </location>
</feature>
<dbReference type="EMBL" id="JADFTS010000006">
    <property type="protein sequence ID" value="KAF9602124.1"/>
    <property type="molecule type" value="Genomic_DNA"/>
</dbReference>
<gene>
    <name evidence="2" type="ORF">IFM89_025169</name>
</gene>
<evidence type="ECO:0000313" key="2">
    <source>
        <dbReference type="EMBL" id="KAF9602124.1"/>
    </source>
</evidence>
<feature type="compositionally biased region" description="Basic and acidic residues" evidence="1">
    <location>
        <begin position="142"/>
        <end position="151"/>
    </location>
</feature>
<dbReference type="Proteomes" id="UP000631114">
    <property type="component" value="Unassembled WGS sequence"/>
</dbReference>
<proteinExistence type="predicted"/>
<reference evidence="2 3" key="1">
    <citation type="submission" date="2020-10" db="EMBL/GenBank/DDBJ databases">
        <title>The Coptis chinensis genome and diversification of protoberbering-type alkaloids.</title>
        <authorList>
            <person name="Wang B."/>
            <person name="Shu S."/>
            <person name="Song C."/>
            <person name="Liu Y."/>
        </authorList>
    </citation>
    <scope>NUCLEOTIDE SEQUENCE [LARGE SCALE GENOMIC DNA]</scope>
    <source>
        <strain evidence="2">HL-2020</strain>
        <tissue evidence="2">Leaf</tissue>
    </source>
</reference>
<feature type="region of interest" description="Disordered" evidence="1">
    <location>
        <begin position="1"/>
        <end position="20"/>
    </location>
</feature>
<dbReference type="PANTHER" id="PTHR47809">
    <property type="entry name" value="DNA-BINDING BROMODOMAIN-CONTAINING PROTEIN"/>
    <property type="match status" value="1"/>
</dbReference>
<evidence type="ECO:0000256" key="1">
    <source>
        <dbReference type="SAM" id="MobiDB-lite"/>
    </source>
</evidence>
<comment type="caution">
    <text evidence="2">The sequence shown here is derived from an EMBL/GenBank/DDBJ whole genome shotgun (WGS) entry which is preliminary data.</text>
</comment>
<keyword evidence="3" id="KW-1185">Reference proteome</keyword>
<sequence>MSNDSHHKEHNLPRQDARYNKQDLNTALAVIKKIMKMDAAEPFNAPVDPVALGIPNSHGEQGDYFSTRHASARLQMETAPLPSQERLHVKGTNAKYKKRGRHGFHKHKSDCLCAVCVMRRRRREREMNAKVVENRIEISDGNASKEFKQEETPIENHCSEDASSNLGHSPETDADGDLEVQGEEMKLERLERHGSAQQGINEENAEMRKTVRNNYFDQYQLGHGSREEHNLQSQSEEMEDSSIMIQKHNRKDDTPPQEESRQFQKFQQKQIKGQQQTLMSKNLHLNENPTIMELCGTLFPSNHKSAWSGPHSLVCHDLPVRRSSAIHEALEMFMK</sequence>
<evidence type="ECO:0000313" key="3">
    <source>
        <dbReference type="Proteomes" id="UP000631114"/>
    </source>
</evidence>
<dbReference type="PANTHER" id="PTHR47809:SF2">
    <property type="entry name" value="DNA-BINDING BROMODOMAIN-CONTAINING PROTEIN"/>
    <property type="match status" value="1"/>
</dbReference>
<accession>A0A835LSU1</accession>
<organism evidence="2 3">
    <name type="scientific">Coptis chinensis</name>
    <dbReference type="NCBI Taxonomy" id="261450"/>
    <lineage>
        <taxon>Eukaryota</taxon>
        <taxon>Viridiplantae</taxon>
        <taxon>Streptophyta</taxon>
        <taxon>Embryophyta</taxon>
        <taxon>Tracheophyta</taxon>
        <taxon>Spermatophyta</taxon>
        <taxon>Magnoliopsida</taxon>
        <taxon>Ranunculales</taxon>
        <taxon>Ranunculaceae</taxon>
        <taxon>Coptidoideae</taxon>
        <taxon>Coptis</taxon>
    </lineage>
</organism>
<dbReference type="AlphaFoldDB" id="A0A835LSU1"/>
<protein>
    <submittedName>
        <fullName evidence="2">Uncharacterized protein</fullName>
    </submittedName>
</protein>